<protein>
    <recommendedName>
        <fullName evidence="1">N-acetyltransferase domain-containing protein</fullName>
    </recommendedName>
</protein>
<keyword evidence="3" id="KW-1185">Reference proteome</keyword>
<accession>A0A511N0M1</accession>
<evidence type="ECO:0000259" key="1">
    <source>
        <dbReference type="PROSITE" id="PS51186"/>
    </source>
</evidence>
<name>A0A511N0M1_DEIC1</name>
<dbReference type="EMBL" id="BJXB01000008">
    <property type="protein sequence ID" value="GEM46425.1"/>
    <property type="molecule type" value="Genomic_DNA"/>
</dbReference>
<dbReference type="InterPro" id="IPR000182">
    <property type="entry name" value="GNAT_dom"/>
</dbReference>
<dbReference type="PANTHER" id="PTHR42791">
    <property type="entry name" value="GNAT FAMILY ACETYLTRANSFERASE"/>
    <property type="match status" value="1"/>
</dbReference>
<dbReference type="Pfam" id="PF00583">
    <property type="entry name" value="Acetyltransf_1"/>
    <property type="match status" value="1"/>
</dbReference>
<gene>
    <name evidence="2" type="ORF">DC3_20600</name>
</gene>
<comment type="caution">
    <text evidence="2">The sequence shown here is derived from an EMBL/GenBank/DDBJ whole genome shotgun (WGS) entry which is preliminary data.</text>
</comment>
<dbReference type="SUPFAM" id="SSF55729">
    <property type="entry name" value="Acyl-CoA N-acyltransferases (Nat)"/>
    <property type="match status" value="1"/>
</dbReference>
<dbReference type="Proteomes" id="UP000321306">
    <property type="component" value="Unassembled WGS sequence"/>
</dbReference>
<organism evidence="2 3">
    <name type="scientific">Deinococcus cellulosilyticus (strain DSM 18568 / NBRC 106333 / KACC 11606 / 5516J-15)</name>
    <dbReference type="NCBI Taxonomy" id="1223518"/>
    <lineage>
        <taxon>Bacteria</taxon>
        <taxon>Thermotogati</taxon>
        <taxon>Deinococcota</taxon>
        <taxon>Deinococci</taxon>
        <taxon>Deinococcales</taxon>
        <taxon>Deinococcaceae</taxon>
        <taxon>Deinococcus</taxon>
    </lineage>
</organism>
<dbReference type="GO" id="GO:0016747">
    <property type="term" value="F:acyltransferase activity, transferring groups other than amino-acyl groups"/>
    <property type="evidence" value="ECO:0007669"/>
    <property type="project" value="InterPro"/>
</dbReference>
<dbReference type="InterPro" id="IPR016181">
    <property type="entry name" value="Acyl_CoA_acyltransferase"/>
</dbReference>
<dbReference type="InterPro" id="IPR052523">
    <property type="entry name" value="Trichothecene_AcTrans"/>
</dbReference>
<evidence type="ECO:0000313" key="2">
    <source>
        <dbReference type="EMBL" id="GEM46425.1"/>
    </source>
</evidence>
<dbReference type="CDD" id="cd04301">
    <property type="entry name" value="NAT_SF"/>
    <property type="match status" value="1"/>
</dbReference>
<reference evidence="2 3" key="1">
    <citation type="submission" date="2019-07" db="EMBL/GenBank/DDBJ databases">
        <title>Whole genome shotgun sequence of Deinococcus cellulosilyticus NBRC 106333.</title>
        <authorList>
            <person name="Hosoyama A."/>
            <person name="Uohara A."/>
            <person name="Ohji S."/>
            <person name="Ichikawa N."/>
        </authorList>
    </citation>
    <scope>NUCLEOTIDE SEQUENCE [LARGE SCALE GENOMIC DNA]</scope>
    <source>
        <strain evidence="2 3">NBRC 106333</strain>
    </source>
</reference>
<dbReference type="Gene3D" id="3.40.630.30">
    <property type="match status" value="1"/>
</dbReference>
<sequence>MILDESHKRAFVHLISAAFEKDPLFVHLLGPEAPAGRREKLAGFLWDKAHLMAEQRLGVAQDGKLLAACLLATPESRVTPSFPMIWRSLRLLRHFSPALLQQLNAYAEQTQKHAPDVAHHYLVLIGTHPEHQGQGLGKQLMTHIMQKVKQHRTSAGLALDTENADNVRLYQHLGFDLRHEAHLKDLPLYCMFRPREETT</sequence>
<dbReference type="AlphaFoldDB" id="A0A511N0M1"/>
<proteinExistence type="predicted"/>
<dbReference type="PANTHER" id="PTHR42791:SF1">
    <property type="entry name" value="N-ACETYLTRANSFERASE DOMAIN-CONTAINING PROTEIN"/>
    <property type="match status" value="1"/>
</dbReference>
<feature type="domain" description="N-acetyltransferase" evidence="1">
    <location>
        <begin position="12"/>
        <end position="196"/>
    </location>
</feature>
<evidence type="ECO:0000313" key="3">
    <source>
        <dbReference type="Proteomes" id="UP000321306"/>
    </source>
</evidence>
<dbReference type="PROSITE" id="PS51186">
    <property type="entry name" value="GNAT"/>
    <property type="match status" value="1"/>
</dbReference>